<feature type="non-terminal residue" evidence="2">
    <location>
        <position position="75"/>
    </location>
</feature>
<evidence type="ECO:0000256" key="1">
    <source>
        <dbReference type="SAM" id="MobiDB-lite"/>
    </source>
</evidence>
<protein>
    <submittedName>
        <fullName evidence="2">Uncharacterized protein</fullName>
    </submittedName>
</protein>
<dbReference type="HOGENOM" id="CLU_2677907_0_0_1"/>
<dbReference type="AlphaFoldDB" id="A0A0C2ZMJ0"/>
<sequence>MNQPGSKLEQEWESPNSSESSNPIPKLRVKREQGFSLYQRLLDAGIRDIYSQRCRRRSDGISIPAHSLRSLTRLR</sequence>
<gene>
    <name evidence="2" type="ORF">SCLCIDRAFT_1222476</name>
</gene>
<organism evidence="2 3">
    <name type="scientific">Scleroderma citrinum Foug A</name>
    <dbReference type="NCBI Taxonomy" id="1036808"/>
    <lineage>
        <taxon>Eukaryota</taxon>
        <taxon>Fungi</taxon>
        <taxon>Dikarya</taxon>
        <taxon>Basidiomycota</taxon>
        <taxon>Agaricomycotina</taxon>
        <taxon>Agaricomycetes</taxon>
        <taxon>Agaricomycetidae</taxon>
        <taxon>Boletales</taxon>
        <taxon>Sclerodermatineae</taxon>
        <taxon>Sclerodermataceae</taxon>
        <taxon>Scleroderma</taxon>
    </lineage>
</organism>
<reference evidence="3" key="2">
    <citation type="submission" date="2015-01" db="EMBL/GenBank/DDBJ databases">
        <title>Evolutionary Origins and Diversification of the Mycorrhizal Mutualists.</title>
        <authorList>
            <consortium name="DOE Joint Genome Institute"/>
            <consortium name="Mycorrhizal Genomics Consortium"/>
            <person name="Kohler A."/>
            <person name="Kuo A."/>
            <person name="Nagy L.G."/>
            <person name="Floudas D."/>
            <person name="Copeland A."/>
            <person name="Barry K.W."/>
            <person name="Cichocki N."/>
            <person name="Veneault-Fourrey C."/>
            <person name="LaButti K."/>
            <person name="Lindquist E.A."/>
            <person name="Lipzen A."/>
            <person name="Lundell T."/>
            <person name="Morin E."/>
            <person name="Murat C."/>
            <person name="Riley R."/>
            <person name="Ohm R."/>
            <person name="Sun H."/>
            <person name="Tunlid A."/>
            <person name="Henrissat B."/>
            <person name="Grigoriev I.V."/>
            <person name="Hibbett D.S."/>
            <person name="Martin F."/>
        </authorList>
    </citation>
    <scope>NUCLEOTIDE SEQUENCE [LARGE SCALE GENOMIC DNA]</scope>
    <source>
        <strain evidence="3">Foug A</strain>
    </source>
</reference>
<dbReference type="Proteomes" id="UP000053989">
    <property type="component" value="Unassembled WGS sequence"/>
</dbReference>
<name>A0A0C2ZMJ0_9AGAM</name>
<proteinExistence type="predicted"/>
<evidence type="ECO:0000313" key="2">
    <source>
        <dbReference type="EMBL" id="KIM53842.1"/>
    </source>
</evidence>
<dbReference type="InParanoid" id="A0A0C2ZMJ0"/>
<evidence type="ECO:0000313" key="3">
    <source>
        <dbReference type="Proteomes" id="UP000053989"/>
    </source>
</evidence>
<dbReference type="EMBL" id="KN822169">
    <property type="protein sequence ID" value="KIM53842.1"/>
    <property type="molecule type" value="Genomic_DNA"/>
</dbReference>
<keyword evidence="3" id="KW-1185">Reference proteome</keyword>
<feature type="region of interest" description="Disordered" evidence="1">
    <location>
        <begin position="1"/>
        <end position="28"/>
    </location>
</feature>
<reference evidence="2 3" key="1">
    <citation type="submission" date="2014-04" db="EMBL/GenBank/DDBJ databases">
        <authorList>
            <consortium name="DOE Joint Genome Institute"/>
            <person name="Kuo A."/>
            <person name="Kohler A."/>
            <person name="Nagy L.G."/>
            <person name="Floudas D."/>
            <person name="Copeland A."/>
            <person name="Barry K.W."/>
            <person name="Cichocki N."/>
            <person name="Veneault-Fourrey C."/>
            <person name="LaButti K."/>
            <person name="Lindquist E.A."/>
            <person name="Lipzen A."/>
            <person name="Lundell T."/>
            <person name="Morin E."/>
            <person name="Murat C."/>
            <person name="Sun H."/>
            <person name="Tunlid A."/>
            <person name="Henrissat B."/>
            <person name="Grigoriev I.V."/>
            <person name="Hibbett D.S."/>
            <person name="Martin F."/>
            <person name="Nordberg H.P."/>
            <person name="Cantor M.N."/>
            <person name="Hua S.X."/>
        </authorList>
    </citation>
    <scope>NUCLEOTIDE SEQUENCE [LARGE SCALE GENOMIC DNA]</scope>
    <source>
        <strain evidence="2 3">Foug A</strain>
    </source>
</reference>
<accession>A0A0C2ZMJ0</accession>
<feature type="compositionally biased region" description="Low complexity" evidence="1">
    <location>
        <begin position="13"/>
        <end position="23"/>
    </location>
</feature>